<dbReference type="Proteomes" id="UP001642360">
    <property type="component" value="Unassembled WGS sequence"/>
</dbReference>
<reference evidence="1 2" key="1">
    <citation type="submission" date="2024-02" db="EMBL/GenBank/DDBJ databases">
        <authorList>
            <person name="Vignale AGUSTIN F."/>
            <person name="Sosa J E."/>
            <person name="Modenutti C."/>
        </authorList>
    </citation>
    <scope>NUCLEOTIDE SEQUENCE [LARGE SCALE GENOMIC DNA]</scope>
</reference>
<sequence>MSNYSNQFPVEYSKLPRACPLNYRGLRILPCLTACFESKAYTPIRLTETFGLLLTRGILFIKTNARTTLTLTDEGFFAQHPLGTEKASSQKACSID</sequence>
<organism evidence="1 2">
    <name type="scientific">Ilex paraguariensis</name>
    <name type="common">yerba mate</name>
    <dbReference type="NCBI Taxonomy" id="185542"/>
    <lineage>
        <taxon>Eukaryota</taxon>
        <taxon>Viridiplantae</taxon>
        <taxon>Streptophyta</taxon>
        <taxon>Embryophyta</taxon>
        <taxon>Tracheophyta</taxon>
        <taxon>Spermatophyta</taxon>
        <taxon>Magnoliopsida</taxon>
        <taxon>eudicotyledons</taxon>
        <taxon>Gunneridae</taxon>
        <taxon>Pentapetalae</taxon>
        <taxon>asterids</taxon>
        <taxon>campanulids</taxon>
        <taxon>Aquifoliales</taxon>
        <taxon>Aquifoliaceae</taxon>
        <taxon>Ilex</taxon>
    </lineage>
</organism>
<accession>A0ABC8RSW0</accession>
<proteinExistence type="predicted"/>
<name>A0ABC8RSW0_9AQUA</name>
<evidence type="ECO:0000313" key="1">
    <source>
        <dbReference type="EMBL" id="CAK9147206.1"/>
    </source>
</evidence>
<protein>
    <submittedName>
        <fullName evidence="1">Uncharacterized protein</fullName>
    </submittedName>
</protein>
<keyword evidence="2" id="KW-1185">Reference proteome</keyword>
<dbReference type="AlphaFoldDB" id="A0ABC8RSW0"/>
<gene>
    <name evidence="1" type="ORF">ILEXP_LOCUS15091</name>
</gene>
<evidence type="ECO:0000313" key="2">
    <source>
        <dbReference type="Proteomes" id="UP001642360"/>
    </source>
</evidence>
<dbReference type="EMBL" id="CAUOFW020001658">
    <property type="protein sequence ID" value="CAK9147206.1"/>
    <property type="molecule type" value="Genomic_DNA"/>
</dbReference>
<comment type="caution">
    <text evidence="1">The sequence shown here is derived from an EMBL/GenBank/DDBJ whole genome shotgun (WGS) entry which is preliminary data.</text>
</comment>